<dbReference type="Proteomes" id="UP000179059">
    <property type="component" value="Unassembled WGS sequence"/>
</dbReference>
<evidence type="ECO:0000256" key="1">
    <source>
        <dbReference type="ARBA" id="ARBA00010641"/>
    </source>
</evidence>
<dbReference type="InterPro" id="IPR039425">
    <property type="entry name" value="RNA_pol_sigma-70-like"/>
</dbReference>
<dbReference type="Gene3D" id="1.10.1740.10">
    <property type="match status" value="1"/>
</dbReference>
<dbReference type="InterPro" id="IPR014284">
    <property type="entry name" value="RNA_pol_sigma-70_dom"/>
</dbReference>
<dbReference type="GO" id="GO:0006352">
    <property type="term" value="P:DNA-templated transcription initiation"/>
    <property type="evidence" value="ECO:0007669"/>
    <property type="project" value="InterPro"/>
</dbReference>
<feature type="domain" description="RNA polymerase sigma-70 region 2" evidence="6">
    <location>
        <begin position="23"/>
        <end position="90"/>
    </location>
</feature>
<evidence type="ECO:0000256" key="5">
    <source>
        <dbReference type="ARBA" id="ARBA00023163"/>
    </source>
</evidence>
<dbReference type="GO" id="GO:0003677">
    <property type="term" value="F:DNA binding"/>
    <property type="evidence" value="ECO:0007669"/>
    <property type="project" value="UniProtKB-KW"/>
</dbReference>
<evidence type="ECO:0000313" key="9">
    <source>
        <dbReference type="Proteomes" id="UP000179059"/>
    </source>
</evidence>
<evidence type="ECO:0008006" key="10">
    <source>
        <dbReference type="Google" id="ProtNLM"/>
    </source>
</evidence>
<dbReference type="NCBIfam" id="TIGR02937">
    <property type="entry name" value="sigma70-ECF"/>
    <property type="match status" value="1"/>
</dbReference>
<dbReference type="Pfam" id="PF04542">
    <property type="entry name" value="Sigma70_r2"/>
    <property type="match status" value="1"/>
</dbReference>
<dbReference type="EMBL" id="MHKX01000027">
    <property type="protein sequence ID" value="OGY97685.1"/>
    <property type="molecule type" value="Genomic_DNA"/>
</dbReference>
<dbReference type="InterPro" id="IPR007630">
    <property type="entry name" value="RNA_pol_sigma70_r4"/>
</dbReference>
<comment type="caution">
    <text evidence="8">The sequence shown here is derived from an EMBL/GenBank/DDBJ whole genome shotgun (WGS) entry which is preliminary data.</text>
</comment>
<protein>
    <recommendedName>
        <fullName evidence="10">RNA polymerase subunit sigma-24</fullName>
    </recommendedName>
</protein>
<evidence type="ECO:0000256" key="2">
    <source>
        <dbReference type="ARBA" id="ARBA00023015"/>
    </source>
</evidence>
<accession>A0A1G2C8I2</accession>
<evidence type="ECO:0000313" key="8">
    <source>
        <dbReference type="EMBL" id="OGY97685.1"/>
    </source>
</evidence>
<reference evidence="8 9" key="1">
    <citation type="journal article" date="2016" name="Nat. Commun.">
        <title>Thousands of microbial genomes shed light on interconnected biogeochemical processes in an aquifer system.</title>
        <authorList>
            <person name="Anantharaman K."/>
            <person name="Brown C.T."/>
            <person name="Hug L.A."/>
            <person name="Sharon I."/>
            <person name="Castelle C.J."/>
            <person name="Probst A.J."/>
            <person name="Thomas B.C."/>
            <person name="Singh A."/>
            <person name="Wilkins M.J."/>
            <person name="Karaoz U."/>
            <person name="Brodie E.L."/>
            <person name="Williams K.H."/>
            <person name="Hubbard S.S."/>
            <person name="Banfield J.F."/>
        </authorList>
    </citation>
    <scope>NUCLEOTIDE SEQUENCE [LARGE SCALE GENOMIC DNA]</scope>
</reference>
<gene>
    <name evidence="8" type="ORF">A2855_00425</name>
</gene>
<dbReference type="PANTHER" id="PTHR43133">
    <property type="entry name" value="RNA POLYMERASE ECF-TYPE SIGMA FACTO"/>
    <property type="match status" value="1"/>
</dbReference>
<evidence type="ECO:0000256" key="4">
    <source>
        <dbReference type="ARBA" id="ARBA00023125"/>
    </source>
</evidence>
<keyword evidence="4" id="KW-0238">DNA-binding</keyword>
<sequence length="184" mass="21333">MQENEENLIRRAATGDSEAFGVLYDAYHPQIYRFIFLKVSSKEDAEDLAHQVFMNALEHMPGYRHKGFPFSSWLYRIARNAVIDHYRTKKDRVSLEDADPEDFARGESIQADAHRALEIEKVRRAIKKLSPLHQDVIIMRFVEELAIREVAVALKKSEGAIKLLQHRAITELQRIISENEESTK</sequence>
<organism evidence="8 9">
    <name type="scientific">Candidatus Liptonbacteria bacterium RIFCSPHIGHO2_01_FULL_57_28</name>
    <dbReference type="NCBI Taxonomy" id="1798647"/>
    <lineage>
        <taxon>Bacteria</taxon>
        <taxon>Candidatus Liptoniibacteriota</taxon>
    </lineage>
</organism>
<dbReference type="CDD" id="cd06171">
    <property type="entry name" value="Sigma70_r4"/>
    <property type="match status" value="1"/>
</dbReference>
<dbReference type="InterPro" id="IPR013324">
    <property type="entry name" value="RNA_pol_sigma_r3/r4-like"/>
</dbReference>
<feature type="domain" description="RNA polymerase sigma-70 region 4" evidence="7">
    <location>
        <begin position="125"/>
        <end position="173"/>
    </location>
</feature>
<dbReference type="PANTHER" id="PTHR43133:SF57">
    <property type="entry name" value="RNA POLYMERASE SIGMA-70 FACTOR"/>
    <property type="match status" value="1"/>
</dbReference>
<keyword evidence="5" id="KW-0804">Transcription</keyword>
<proteinExistence type="inferred from homology"/>
<dbReference type="GO" id="GO:0016987">
    <property type="term" value="F:sigma factor activity"/>
    <property type="evidence" value="ECO:0007669"/>
    <property type="project" value="UniProtKB-KW"/>
</dbReference>
<dbReference type="InterPro" id="IPR036388">
    <property type="entry name" value="WH-like_DNA-bd_sf"/>
</dbReference>
<dbReference type="SUPFAM" id="SSF88659">
    <property type="entry name" value="Sigma3 and sigma4 domains of RNA polymerase sigma factors"/>
    <property type="match status" value="1"/>
</dbReference>
<evidence type="ECO:0000259" key="7">
    <source>
        <dbReference type="Pfam" id="PF04545"/>
    </source>
</evidence>
<dbReference type="AlphaFoldDB" id="A0A1G2C8I2"/>
<keyword evidence="2" id="KW-0805">Transcription regulation</keyword>
<evidence type="ECO:0000259" key="6">
    <source>
        <dbReference type="Pfam" id="PF04542"/>
    </source>
</evidence>
<dbReference type="Pfam" id="PF04545">
    <property type="entry name" value="Sigma70_r4"/>
    <property type="match status" value="1"/>
</dbReference>
<dbReference type="InterPro" id="IPR007627">
    <property type="entry name" value="RNA_pol_sigma70_r2"/>
</dbReference>
<evidence type="ECO:0000256" key="3">
    <source>
        <dbReference type="ARBA" id="ARBA00023082"/>
    </source>
</evidence>
<name>A0A1G2C8I2_9BACT</name>
<keyword evidence="3" id="KW-0731">Sigma factor</keyword>
<dbReference type="SUPFAM" id="SSF88946">
    <property type="entry name" value="Sigma2 domain of RNA polymerase sigma factors"/>
    <property type="match status" value="1"/>
</dbReference>
<dbReference type="InterPro" id="IPR013325">
    <property type="entry name" value="RNA_pol_sigma_r2"/>
</dbReference>
<dbReference type="Gene3D" id="1.10.10.10">
    <property type="entry name" value="Winged helix-like DNA-binding domain superfamily/Winged helix DNA-binding domain"/>
    <property type="match status" value="1"/>
</dbReference>
<comment type="similarity">
    <text evidence="1">Belongs to the sigma-70 factor family. ECF subfamily.</text>
</comment>
<dbReference type="STRING" id="1798647.A2855_00425"/>